<dbReference type="GO" id="GO:0140662">
    <property type="term" value="F:ATP-dependent protein folding chaperone"/>
    <property type="evidence" value="ECO:0007669"/>
    <property type="project" value="InterPro"/>
</dbReference>
<dbReference type="VEuPathDB" id="FungiDB:PSTT_04537"/>
<dbReference type="SUPFAM" id="SSF54849">
    <property type="entry name" value="GroEL-intermediate domain like"/>
    <property type="match status" value="1"/>
</dbReference>
<evidence type="ECO:0000313" key="6">
    <source>
        <dbReference type="Proteomes" id="UP000238274"/>
    </source>
</evidence>
<proteinExistence type="inferred from homology"/>
<comment type="caution">
    <text evidence="5">The sequence shown here is derived from an EMBL/GenBank/DDBJ whole genome shotgun (WGS) entry which is preliminary data.</text>
</comment>
<reference evidence="6" key="2">
    <citation type="journal article" date="2018" name="BMC Genomics">
        <title>Genomic insights into host adaptation between the wheat stripe rust pathogen (Puccinia striiformis f. sp. tritici) and the barley stripe rust pathogen (Puccinia striiformis f. sp. hordei).</title>
        <authorList>
            <person name="Xia C."/>
            <person name="Wang M."/>
            <person name="Yin C."/>
            <person name="Cornejo O.E."/>
            <person name="Hulbert S.H."/>
            <person name="Chen X."/>
        </authorList>
    </citation>
    <scope>NUCLEOTIDE SEQUENCE [LARGE SCALE GENOMIC DNA]</scope>
    <source>
        <strain evidence="6">93TX-2</strain>
    </source>
</reference>
<dbReference type="InterPro" id="IPR017998">
    <property type="entry name" value="Chaperone_TCP-1"/>
</dbReference>
<dbReference type="PRINTS" id="PR00304">
    <property type="entry name" value="TCOMPLEXTCP1"/>
</dbReference>
<evidence type="ECO:0000313" key="5">
    <source>
        <dbReference type="EMBL" id="POW03381.1"/>
    </source>
</evidence>
<name>A0A2S4V1K2_9BASI</name>
<protein>
    <submittedName>
        <fullName evidence="5">Uncharacterized protein</fullName>
    </submittedName>
</protein>
<dbReference type="InterPro" id="IPR027413">
    <property type="entry name" value="GROEL-like_equatorial_sf"/>
</dbReference>
<dbReference type="OrthoDB" id="1733909at2759"/>
<organism evidence="5 6">
    <name type="scientific">Puccinia striiformis</name>
    <dbReference type="NCBI Taxonomy" id="27350"/>
    <lineage>
        <taxon>Eukaryota</taxon>
        <taxon>Fungi</taxon>
        <taxon>Dikarya</taxon>
        <taxon>Basidiomycota</taxon>
        <taxon>Pucciniomycotina</taxon>
        <taxon>Pucciniomycetes</taxon>
        <taxon>Pucciniales</taxon>
        <taxon>Pucciniaceae</taxon>
        <taxon>Puccinia</taxon>
    </lineage>
</organism>
<keyword evidence="2" id="KW-0547">Nucleotide-binding</keyword>
<sequence>MIPGIRNHNSIALGKRRHAAKFMTFPCFANTRKSDFFPVIVSSFPLAIASVLHSKVSALQDILPSLEAAATQHLSITGEDLDGQALALQSKPPDSSDNQKLSSVILLFLPVELASTTNWISSSKSRPQICLVPWARARSPRMTAFHSTKPDRLAKLSGCVAVIKVGGHRKIEVRQKQDRFDNELNATRAAVEEGIVPGGGAALLKASKALDRLKLAN</sequence>
<reference evidence="5 6" key="1">
    <citation type="submission" date="2017-12" db="EMBL/GenBank/DDBJ databases">
        <title>Gene loss provides genomic basis for host adaptation in cereal stripe rust fungi.</title>
        <authorList>
            <person name="Xia C."/>
        </authorList>
    </citation>
    <scope>NUCLEOTIDE SEQUENCE [LARGE SCALE GENOMIC DNA]</scope>
    <source>
        <strain evidence="5 6">93TX-2</strain>
    </source>
</reference>
<dbReference type="EMBL" id="PKSM01000199">
    <property type="protein sequence ID" value="POW03381.1"/>
    <property type="molecule type" value="Genomic_DNA"/>
</dbReference>
<dbReference type="VEuPathDB" id="FungiDB:PSHT_11687"/>
<dbReference type="InterPro" id="IPR018370">
    <property type="entry name" value="Chaperonin_Cpn60_CS"/>
</dbReference>
<keyword evidence="6" id="KW-1185">Reference proteome</keyword>
<gene>
    <name evidence="5" type="ORF">PSHT_11687</name>
</gene>
<comment type="similarity">
    <text evidence="1">Belongs to the chaperonin (HSP60) family.</text>
</comment>
<reference evidence="6" key="3">
    <citation type="journal article" date="2018" name="Mol. Plant Microbe Interact.">
        <title>Genome sequence resources for the wheat stripe rust pathogen (Puccinia striiformis f. sp. tritici) and the barley stripe rust pathogen (Puccinia striiformis f. sp. hordei).</title>
        <authorList>
            <person name="Xia C."/>
            <person name="Wang M."/>
            <person name="Yin C."/>
            <person name="Cornejo O.E."/>
            <person name="Hulbert S.H."/>
            <person name="Chen X."/>
        </authorList>
    </citation>
    <scope>NUCLEOTIDE SEQUENCE [LARGE SCALE GENOMIC DNA]</scope>
    <source>
        <strain evidence="6">93TX-2</strain>
    </source>
</reference>
<dbReference type="GO" id="GO:0042026">
    <property type="term" value="P:protein refolding"/>
    <property type="evidence" value="ECO:0007669"/>
    <property type="project" value="InterPro"/>
</dbReference>
<dbReference type="Gene3D" id="1.10.560.10">
    <property type="entry name" value="GroEL-like equatorial domain"/>
    <property type="match status" value="1"/>
</dbReference>
<dbReference type="PROSITE" id="PS00296">
    <property type="entry name" value="CHAPERONINS_CPN60"/>
    <property type="match status" value="1"/>
</dbReference>
<dbReference type="Gene3D" id="3.30.260.10">
    <property type="entry name" value="TCP-1-like chaperonin intermediate domain"/>
    <property type="match status" value="1"/>
</dbReference>
<dbReference type="Proteomes" id="UP000238274">
    <property type="component" value="Unassembled WGS sequence"/>
</dbReference>
<keyword evidence="3" id="KW-0067">ATP-binding</keyword>
<dbReference type="GO" id="GO:0005524">
    <property type="term" value="F:ATP binding"/>
    <property type="evidence" value="ECO:0007669"/>
    <property type="project" value="UniProtKB-KW"/>
</dbReference>
<accession>A0A2S4V1K2</accession>
<keyword evidence="4" id="KW-0143">Chaperone</keyword>
<evidence type="ECO:0000256" key="2">
    <source>
        <dbReference type="ARBA" id="ARBA00022741"/>
    </source>
</evidence>
<evidence type="ECO:0000256" key="3">
    <source>
        <dbReference type="ARBA" id="ARBA00022840"/>
    </source>
</evidence>
<evidence type="ECO:0000256" key="4">
    <source>
        <dbReference type="ARBA" id="ARBA00023186"/>
    </source>
</evidence>
<dbReference type="PANTHER" id="PTHR45633">
    <property type="entry name" value="60 KDA HEAT SHOCK PROTEIN, MITOCHONDRIAL"/>
    <property type="match status" value="1"/>
</dbReference>
<evidence type="ECO:0000256" key="1">
    <source>
        <dbReference type="ARBA" id="ARBA00006607"/>
    </source>
</evidence>
<dbReference type="AlphaFoldDB" id="A0A2S4V1K2"/>
<dbReference type="InterPro" id="IPR001844">
    <property type="entry name" value="Cpn60/GroEL"/>
</dbReference>
<dbReference type="InterPro" id="IPR027410">
    <property type="entry name" value="TCP-1-like_intermed_sf"/>
</dbReference>